<keyword evidence="1" id="KW-0175">Coiled coil</keyword>
<evidence type="ECO:0000313" key="3">
    <source>
        <dbReference type="Proteomes" id="UP000242886"/>
    </source>
</evidence>
<feature type="coiled-coil region" evidence="1">
    <location>
        <begin position="36"/>
        <end position="63"/>
    </location>
</feature>
<name>A0A7Z7HQ53_9PROT</name>
<accession>A0A7Z7HQ53</accession>
<organism evidence="2 3">
    <name type="scientific">Sterolibacterium denitrificans</name>
    <dbReference type="NCBI Taxonomy" id="157592"/>
    <lineage>
        <taxon>Bacteria</taxon>
        <taxon>Pseudomonadati</taxon>
        <taxon>Pseudomonadota</taxon>
        <taxon>Betaproteobacteria</taxon>
        <taxon>Nitrosomonadales</taxon>
        <taxon>Sterolibacteriaceae</taxon>
        <taxon>Sterolibacterium</taxon>
    </lineage>
</organism>
<dbReference type="RefSeq" id="WP_154716251.1">
    <property type="nucleotide sequence ID" value="NZ_LT837803.1"/>
</dbReference>
<keyword evidence="3" id="KW-1185">Reference proteome</keyword>
<proteinExistence type="predicted"/>
<dbReference type="Proteomes" id="UP000242886">
    <property type="component" value="Chromosome SDENCHOL"/>
</dbReference>
<reference evidence="2" key="1">
    <citation type="submission" date="2017-03" db="EMBL/GenBank/DDBJ databases">
        <authorList>
            <consortium name="AG Boll"/>
        </authorList>
    </citation>
    <scope>NUCLEOTIDE SEQUENCE [LARGE SCALE GENOMIC DNA]</scope>
    <source>
        <strain evidence="2">Chol</strain>
    </source>
</reference>
<sequence length="199" mass="22189">MSPWRGILAAARGSLILLGSVLLTTLLAVAFGAHAVNTLRSEQQQQKNRIADLQHNLQDKRQTQDFLLRHAEAFQRLAARGMLREPDRDHWIGQLLAAHRQLDLPPTLKYTLPPPRPAAADISTAASSPAGTAWLHELEFSLENIHEAELLTLIDRFGSSITEPFRIQHCRLSQARAEGLSAQCTLRFFSLLPRDAPQP</sequence>
<protein>
    <submittedName>
        <fullName evidence="2">Uncharacterized protein</fullName>
    </submittedName>
</protein>
<dbReference type="EMBL" id="LT837803">
    <property type="protein sequence ID" value="SMB24243.1"/>
    <property type="molecule type" value="Genomic_DNA"/>
</dbReference>
<evidence type="ECO:0000313" key="2">
    <source>
        <dbReference type="EMBL" id="SMB24243.1"/>
    </source>
</evidence>
<dbReference type="AlphaFoldDB" id="A0A7Z7HQ53"/>
<evidence type="ECO:0000256" key="1">
    <source>
        <dbReference type="SAM" id="Coils"/>
    </source>
</evidence>
<gene>
    <name evidence="2" type="ORF">SDENCHOL_11019</name>
</gene>